<keyword evidence="3" id="KW-1185">Reference proteome</keyword>
<gene>
    <name evidence="2" type="ORF">CHRY9393_02822</name>
</gene>
<dbReference type="RefSeq" id="WP_162073839.1">
    <property type="nucleotide sequence ID" value="NZ_CACVBY010000079.1"/>
</dbReference>
<sequence length="252" mass="27245">MKKNIMLGLLILLNTKLNAQVSINNTTPKSTFDIMARTSDGSTPEGIIAPRLTGEQIKAGDINYTTEQTGNIIYATTAVGIASTKTINITSPGYYYFDGAIWQKFEKQMQGTSIPTVVAAGQASNSFTQADHSGYSKWIFTASLNDGNWSSINNSYTIPKDGFYQFSLDGKMNPSTTNNSFAWNMKYGSILYTFSKLDGGISTSSYHKGGIVTLYALAGTIFEFGGFPCMGCTSTYTISNRSFSIIYLGGGS</sequence>
<dbReference type="AlphaFoldDB" id="A0A6N4XWJ8"/>
<dbReference type="EMBL" id="CACVBY010000079">
    <property type="protein sequence ID" value="CAA7390979.1"/>
    <property type="molecule type" value="Genomic_DNA"/>
</dbReference>
<evidence type="ECO:0000313" key="3">
    <source>
        <dbReference type="Proteomes" id="UP000445309"/>
    </source>
</evidence>
<reference evidence="2 3" key="1">
    <citation type="submission" date="2020-01" db="EMBL/GenBank/DDBJ databases">
        <authorList>
            <person name="Rodrigo-Torres L."/>
            <person name="Arahal R. D."/>
            <person name="Lucena T."/>
        </authorList>
    </citation>
    <scope>NUCLEOTIDE SEQUENCE [LARGE SCALE GENOMIC DNA]</scope>
    <source>
        <strain evidence="2 3">CECT 9393</strain>
    </source>
</reference>
<protein>
    <recommendedName>
        <fullName evidence="4">C1q domain-containing protein</fullName>
    </recommendedName>
</protein>
<evidence type="ECO:0000256" key="1">
    <source>
        <dbReference type="SAM" id="SignalP"/>
    </source>
</evidence>
<keyword evidence="1" id="KW-0732">Signal</keyword>
<feature type="signal peptide" evidence="1">
    <location>
        <begin position="1"/>
        <end position="19"/>
    </location>
</feature>
<accession>A0A6N4XWJ8</accession>
<feature type="chain" id="PRO_5026851862" description="C1q domain-containing protein" evidence="1">
    <location>
        <begin position="20"/>
        <end position="252"/>
    </location>
</feature>
<dbReference type="Proteomes" id="UP000445309">
    <property type="component" value="Unassembled WGS sequence"/>
</dbReference>
<name>A0A6N4XWJ8_9FLAO</name>
<proteinExistence type="predicted"/>
<evidence type="ECO:0000313" key="2">
    <source>
        <dbReference type="EMBL" id="CAA7390979.1"/>
    </source>
</evidence>
<organism evidence="2 3">
    <name type="scientific">Chryseobacterium fistulae</name>
    <dbReference type="NCBI Taxonomy" id="2675058"/>
    <lineage>
        <taxon>Bacteria</taxon>
        <taxon>Pseudomonadati</taxon>
        <taxon>Bacteroidota</taxon>
        <taxon>Flavobacteriia</taxon>
        <taxon>Flavobacteriales</taxon>
        <taxon>Weeksellaceae</taxon>
        <taxon>Chryseobacterium group</taxon>
        <taxon>Chryseobacterium</taxon>
    </lineage>
</organism>
<evidence type="ECO:0008006" key="4">
    <source>
        <dbReference type="Google" id="ProtNLM"/>
    </source>
</evidence>